<keyword evidence="3" id="KW-1185">Reference proteome</keyword>
<proteinExistence type="predicted"/>
<sequence>MMEKKKLEESRKYDGVTISGLVRKHLSEIEQRMVEGESRDRVLAWLRDKTGRGIERTAFLSAFYRARKWAEKNKIKAAYLAALSAQPVQSVAPEPEILTSSKKKPKKHVERAADKPEVRHENVLPENPTGQQRLRAALAIGKNPPVLDADFSHLRQFRVIL</sequence>
<reference evidence="2 3" key="1">
    <citation type="submission" date="2022-06" db="EMBL/GenBank/DDBJ databases">
        <title>Acetobacer genomes from food samples.</title>
        <authorList>
            <person name="Sombolestani A."/>
        </authorList>
    </citation>
    <scope>NUCLEOTIDE SEQUENCE [LARGE SCALE GENOMIC DNA]</scope>
    <source>
        <strain evidence="2 3">R-83281</strain>
    </source>
</reference>
<accession>A0ABT1EU89</accession>
<dbReference type="RefSeq" id="WP_253550931.1">
    <property type="nucleotide sequence ID" value="NZ_JAMYZR010000037.1"/>
</dbReference>
<feature type="region of interest" description="Disordered" evidence="1">
    <location>
        <begin position="91"/>
        <end position="129"/>
    </location>
</feature>
<gene>
    <name evidence="2" type="ORF">NKW54_13545</name>
</gene>
<evidence type="ECO:0000313" key="2">
    <source>
        <dbReference type="EMBL" id="MCP1246953.1"/>
    </source>
</evidence>
<name>A0ABT1EU89_9PROT</name>
<dbReference type="EMBL" id="JAMYZR010000037">
    <property type="protein sequence ID" value="MCP1246953.1"/>
    <property type="molecule type" value="Genomic_DNA"/>
</dbReference>
<feature type="compositionally biased region" description="Basic and acidic residues" evidence="1">
    <location>
        <begin position="110"/>
        <end position="123"/>
    </location>
</feature>
<organism evidence="2 3">
    <name type="scientific">Acetobacter cerevisiae</name>
    <dbReference type="NCBI Taxonomy" id="178900"/>
    <lineage>
        <taxon>Bacteria</taxon>
        <taxon>Pseudomonadati</taxon>
        <taxon>Pseudomonadota</taxon>
        <taxon>Alphaproteobacteria</taxon>
        <taxon>Acetobacterales</taxon>
        <taxon>Acetobacteraceae</taxon>
        <taxon>Acetobacter</taxon>
    </lineage>
</organism>
<comment type="caution">
    <text evidence="2">The sequence shown here is derived from an EMBL/GenBank/DDBJ whole genome shotgun (WGS) entry which is preliminary data.</text>
</comment>
<dbReference type="Proteomes" id="UP001523543">
    <property type="component" value="Unassembled WGS sequence"/>
</dbReference>
<evidence type="ECO:0000256" key="1">
    <source>
        <dbReference type="SAM" id="MobiDB-lite"/>
    </source>
</evidence>
<protein>
    <submittedName>
        <fullName evidence="2">Uncharacterized protein</fullName>
    </submittedName>
</protein>
<evidence type="ECO:0000313" key="3">
    <source>
        <dbReference type="Proteomes" id="UP001523543"/>
    </source>
</evidence>